<evidence type="ECO:0008006" key="3">
    <source>
        <dbReference type="Google" id="ProtNLM"/>
    </source>
</evidence>
<evidence type="ECO:0000313" key="1">
    <source>
        <dbReference type="EMBL" id="OGM04912.1"/>
    </source>
</evidence>
<protein>
    <recommendedName>
        <fullName evidence="3">Peptidase M14 carboxypeptidase A domain-containing protein</fullName>
    </recommendedName>
</protein>
<gene>
    <name evidence="1" type="ORF">A2112_01500</name>
</gene>
<dbReference type="Gene3D" id="3.40.630.10">
    <property type="entry name" value="Zn peptidases"/>
    <property type="match status" value="1"/>
</dbReference>
<proteinExistence type="predicted"/>
<comment type="caution">
    <text evidence="1">The sequence shown here is derived from an EMBL/GenBank/DDBJ whole genome shotgun (WGS) entry which is preliminary data.</text>
</comment>
<name>A0A1F7WQ54_9BACT</name>
<dbReference type="EMBL" id="MGFK01000002">
    <property type="protein sequence ID" value="OGM04912.1"/>
    <property type="molecule type" value="Genomic_DNA"/>
</dbReference>
<organism evidence="1 2">
    <name type="scientific">Candidatus Woesebacteria bacterium GWA1_42_12</name>
    <dbReference type="NCBI Taxonomy" id="1802472"/>
    <lineage>
        <taxon>Bacteria</taxon>
        <taxon>Candidatus Woeseibacteriota</taxon>
    </lineage>
</organism>
<dbReference type="Proteomes" id="UP000177091">
    <property type="component" value="Unassembled WGS sequence"/>
</dbReference>
<dbReference type="SUPFAM" id="SSF53187">
    <property type="entry name" value="Zn-dependent exopeptidases"/>
    <property type="match status" value="1"/>
</dbReference>
<reference evidence="1 2" key="1">
    <citation type="journal article" date="2016" name="Nat. Commun.">
        <title>Thousands of microbial genomes shed light on interconnected biogeochemical processes in an aquifer system.</title>
        <authorList>
            <person name="Anantharaman K."/>
            <person name="Brown C.T."/>
            <person name="Hug L.A."/>
            <person name="Sharon I."/>
            <person name="Castelle C.J."/>
            <person name="Probst A.J."/>
            <person name="Thomas B.C."/>
            <person name="Singh A."/>
            <person name="Wilkins M.J."/>
            <person name="Karaoz U."/>
            <person name="Brodie E.L."/>
            <person name="Williams K.H."/>
            <person name="Hubbard S.S."/>
            <person name="Banfield J.F."/>
        </authorList>
    </citation>
    <scope>NUCLEOTIDE SEQUENCE [LARGE SCALE GENOMIC DNA]</scope>
</reference>
<dbReference type="AlphaFoldDB" id="A0A1F7WQ54"/>
<accession>A0A1F7WQ54</accession>
<evidence type="ECO:0000313" key="2">
    <source>
        <dbReference type="Proteomes" id="UP000177091"/>
    </source>
</evidence>
<sequence>MNIVHSYINPGLKGWRKKGARIHYLKKGDVDISIIFIKSKKRTKNLFLISTGFHLEETSGPIFILDSKRIYPSLKKLHERMNIVLIPVINQIGLKFDEKGPDKYLRYNEKGINYNSNWGSNREKCIEVSLLEKYVLSLFAKYNIIFVFSLHEDSTEFGKGYLWMNKIVKDKRLEIQEKLKKRIPENILGMRNRIGLRKGFVENGIAIVNSKDDSFENFTSEILGIPTLLSEAPFGLSLSQRIFFHRASLNSIPL</sequence>